<keyword evidence="3 5" id="KW-1133">Transmembrane helix</keyword>
<name>A0A7C6EBN8_UNCW3</name>
<feature type="transmembrane region" description="Helical" evidence="5">
    <location>
        <begin position="309"/>
        <end position="327"/>
    </location>
</feature>
<evidence type="ECO:0000256" key="1">
    <source>
        <dbReference type="ARBA" id="ARBA00022475"/>
    </source>
</evidence>
<feature type="transmembrane region" description="Helical" evidence="5">
    <location>
        <begin position="9"/>
        <end position="29"/>
    </location>
</feature>
<keyword evidence="4 5" id="KW-0472">Membrane</keyword>
<evidence type="ECO:0000259" key="6">
    <source>
        <dbReference type="PROSITE" id="PS50234"/>
    </source>
</evidence>
<evidence type="ECO:0000256" key="2">
    <source>
        <dbReference type="ARBA" id="ARBA00022692"/>
    </source>
</evidence>
<keyword evidence="2 5" id="KW-0812">Transmembrane</keyword>
<organism evidence="7">
    <name type="scientific">candidate division WOR-3 bacterium</name>
    <dbReference type="NCBI Taxonomy" id="2052148"/>
    <lineage>
        <taxon>Bacteria</taxon>
        <taxon>Bacteria division WOR-3</taxon>
    </lineage>
</organism>
<keyword evidence="1" id="KW-1003">Cell membrane</keyword>
<sequence>MIKWAAGQYLYFLLLLPIIVAGYISYFIIRRKTLLKTVDAQLVAKLTDTVDWRKKILQAVLFILGFVLVVIAAARPKWGETLQIYKGRGIDIVIGIDASKSMLAEDIKPNRLARAKTEVAALIDNLGTNRIGITAFAGDCYVMCPLTTDLEAAKMFLDIIAPEMIPIPGTNFAKAIQVSASLFDPKDPSYKALILITDGEDLGENPIPIAQQVAEQGVKIFSVLIATQEGAPIPEKDQAGNLIAYKKDKKGEMVMSRPNENLLIIISRLSGGRYYRSETMSLDNLIAELDRIKKKEIGGGEYVEYVERYQPFLLIGFVLLFLGMFVSDRKGHWFEFSAIYFRQKK</sequence>
<dbReference type="SMART" id="SM00327">
    <property type="entry name" value="VWA"/>
    <property type="match status" value="1"/>
</dbReference>
<feature type="domain" description="VWFA" evidence="6">
    <location>
        <begin position="91"/>
        <end position="269"/>
    </location>
</feature>
<accession>A0A7C6EBN8</accession>
<comment type="caution">
    <text evidence="7">The sequence shown here is derived from an EMBL/GenBank/DDBJ whole genome shotgun (WGS) entry which is preliminary data.</text>
</comment>
<dbReference type="SUPFAM" id="SSF53300">
    <property type="entry name" value="vWA-like"/>
    <property type="match status" value="1"/>
</dbReference>
<dbReference type="PANTHER" id="PTHR22550:SF5">
    <property type="entry name" value="LEUCINE ZIPPER PROTEIN 4"/>
    <property type="match status" value="1"/>
</dbReference>
<feature type="transmembrane region" description="Helical" evidence="5">
    <location>
        <begin position="56"/>
        <end position="74"/>
    </location>
</feature>
<dbReference type="Pfam" id="PF13519">
    <property type="entry name" value="VWA_2"/>
    <property type="match status" value="1"/>
</dbReference>
<dbReference type="PANTHER" id="PTHR22550">
    <property type="entry name" value="SPORE GERMINATION PROTEIN"/>
    <property type="match status" value="1"/>
</dbReference>
<evidence type="ECO:0000256" key="5">
    <source>
        <dbReference type="SAM" id="Phobius"/>
    </source>
</evidence>
<dbReference type="InterPro" id="IPR050768">
    <property type="entry name" value="UPF0353/GerABKA_families"/>
</dbReference>
<dbReference type="AlphaFoldDB" id="A0A7C6EBN8"/>
<dbReference type="Gene3D" id="3.40.50.410">
    <property type="entry name" value="von Willebrand factor, type A domain"/>
    <property type="match status" value="1"/>
</dbReference>
<evidence type="ECO:0000256" key="4">
    <source>
        <dbReference type="ARBA" id="ARBA00023136"/>
    </source>
</evidence>
<reference evidence="7" key="1">
    <citation type="journal article" date="2020" name="mSystems">
        <title>Genome- and Community-Level Interaction Insights into Carbon Utilization and Element Cycling Functions of Hydrothermarchaeota in Hydrothermal Sediment.</title>
        <authorList>
            <person name="Zhou Z."/>
            <person name="Liu Y."/>
            <person name="Xu W."/>
            <person name="Pan J."/>
            <person name="Luo Z.H."/>
            <person name="Li M."/>
        </authorList>
    </citation>
    <scope>NUCLEOTIDE SEQUENCE [LARGE SCALE GENOMIC DNA]</scope>
    <source>
        <strain evidence="7">SpSt-876</strain>
    </source>
</reference>
<dbReference type="EMBL" id="DTLI01000221">
    <property type="protein sequence ID" value="HHS53034.1"/>
    <property type="molecule type" value="Genomic_DNA"/>
</dbReference>
<dbReference type="PROSITE" id="PS50234">
    <property type="entry name" value="VWFA"/>
    <property type="match status" value="1"/>
</dbReference>
<evidence type="ECO:0000256" key="3">
    <source>
        <dbReference type="ARBA" id="ARBA00022989"/>
    </source>
</evidence>
<dbReference type="InterPro" id="IPR002035">
    <property type="entry name" value="VWF_A"/>
</dbReference>
<proteinExistence type="predicted"/>
<evidence type="ECO:0000313" key="7">
    <source>
        <dbReference type="EMBL" id="HHS53034.1"/>
    </source>
</evidence>
<gene>
    <name evidence="7" type="ORF">ENW73_09340</name>
</gene>
<dbReference type="InterPro" id="IPR036465">
    <property type="entry name" value="vWFA_dom_sf"/>
</dbReference>
<protein>
    <submittedName>
        <fullName evidence="7">VWA domain-containing protein</fullName>
    </submittedName>
</protein>